<dbReference type="HOGENOM" id="CLU_1699107_0_0_1"/>
<dbReference type="InterPro" id="IPR019410">
    <property type="entry name" value="Methyltransf_16"/>
</dbReference>
<proteinExistence type="predicted"/>
<dbReference type="InParanoid" id="B8BQ08"/>
<dbReference type="KEGG" id="tps:THAPSDRAFT_1116"/>
<organism evidence="1 2">
    <name type="scientific">Thalassiosira pseudonana</name>
    <name type="common">Marine diatom</name>
    <name type="synonym">Cyclotella nana</name>
    <dbReference type="NCBI Taxonomy" id="35128"/>
    <lineage>
        <taxon>Eukaryota</taxon>
        <taxon>Sar</taxon>
        <taxon>Stramenopiles</taxon>
        <taxon>Ochrophyta</taxon>
        <taxon>Bacillariophyta</taxon>
        <taxon>Coscinodiscophyceae</taxon>
        <taxon>Thalassiosirophycidae</taxon>
        <taxon>Thalassiosirales</taxon>
        <taxon>Thalassiosiraceae</taxon>
        <taxon>Thalassiosira</taxon>
    </lineage>
</organism>
<evidence type="ECO:0000313" key="2">
    <source>
        <dbReference type="Proteomes" id="UP000001449"/>
    </source>
</evidence>
<accession>B8BQ08</accession>
<dbReference type="Pfam" id="PF10294">
    <property type="entry name" value="Methyltransf_16"/>
    <property type="match status" value="1"/>
</dbReference>
<dbReference type="PaxDb" id="35128-Thaps1116"/>
<dbReference type="eggNOG" id="KOG2497">
    <property type="taxonomic scope" value="Eukaryota"/>
</dbReference>
<dbReference type="OMA" id="ILAIMGR"/>
<name>B8BQ08_THAPS</name>
<dbReference type="GeneID" id="7449786"/>
<sequence>MVHPDSSESDNKDEGDDTPILAIMGRLFPFDDEGIPFAGTTLVVKETTNQSIGDDGSTGLNVWDGAMLLARYLETKPEVVRGLRVLELGSGCGLVGIAAGLLGAKQVVMTDLEYALPLMRDNVALNESAWIDRKDPRTTRTVFGYLLSLLLCYKL</sequence>
<dbReference type="CDD" id="cd02440">
    <property type="entry name" value="AdoMet_MTases"/>
    <property type="match status" value="1"/>
</dbReference>
<dbReference type="RefSeq" id="XP_002286639.1">
    <property type="nucleotide sequence ID" value="XM_002286603.1"/>
</dbReference>
<dbReference type="STRING" id="35128.B8BQ08"/>
<keyword evidence="2" id="KW-1185">Reference proteome</keyword>
<evidence type="ECO:0000313" key="1">
    <source>
        <dbReference type="EMBL" id="EED96280.1"/>
    </source>
</evidence>
<dbReference type="Proteomes" id="UP000001449">
    <property type="component" value="Chromosome 1"/>
</dbReference>
<protein>
    <submittedName>
        <fullName evidence="1">Uncharacterized protein</fullName>
    </submittedName>
</protein>
<dbReference type="EMBL" id="CM000638">
    <property type="protein sequence ID" value="EED96280.1"/>
    <property type="molecule type" value="Genomic_DNA"/>
</dbReference>
<dbReference type="InterPro" id="IPR029063">
    <property type="entry name" value="SAM-dependent_MTases_sf"/>
</dbReference>
<reference evidence="1 2" key="1">
    <citation type="journal article" date="2004" name="Science">
        <title>The genome of the diatom Thalassiosira pseudonana: ecology, evolution, and metabolism.</title>
        <authorList>
            <person name="Armbrust E.V."/>
            <person name="Berges J.A."/>
            <person name="Bowler C."/>
            <person name="Green B.R."/>
            <person name="Martinez D."/>
            <person name="Putnam N.H."/>
            <person name="Zhou S."/>
            <person name="Allen A.E."/>
            <person name="Apt K.E."/>
            <person name="Bechner M."/>
            <person name="Brzezinski M.A."/>
            <person name="Chaal B.K."/>
            <person name="Chiovitti A."/>
            <person name="Davis A.K."/>
            <person name="Demarest M.S."/>
            <person name="Detter J.C."/>
            <person name="Glavina T."/>
            <person name="Goodstein D."/>
            <person name="Hadi M.Z."/>
            <person name="Hellsten U."/>
            <person name="Hildebrand M."/>
            <person name="Jenkins B.D."/>
            <person name="Jurka J."/>
            <person name="Kapitonov V.V."/>
            <person name="Kroger N."/>
            <person name="Lau W.W."/>
            <person name="Lane T.W."/>
            <person name="Larimer F.W."/>
            <person name="Lippmeier J.C."/>
            <person name="Lucas S."/>
            <person name="Medina M."/>
            <person name="Montsant A."/>
            <person name="Obornik M."/>
            <person name="Parker M.S."/>
            <person name="Palenik B."/>
            <person name="Pazour G.J."/>
            <person name="Richardson P.M."/>
            <person name="Rynearson T.A."/>
            <person name="Saito M.A."/>
            <person name="Schwartz D.C."/>
            <person name="Thamatrakoln K."/>
            <person name="Valentin K."/>
            <person name="Vardi A."/>
            <person name="Wilkerson F.P."/>
            <person name="Rokhsar D.S."/>
        </authorList>
    </citation>
    <scope>NUCLEOTIDE SEQUENCE [LARGE SCALE GENOMIC DNA]</scope>
    <source>
        <strain evidence="1 2">CCMP1335</strain>
    </source>
</reference>
<reference evidence="1 2" key="2">
    <citation type="journal article" date="2008" name="Nature">
        <title>The Phaeodactylum genome reveals the evolutionary history of diatom genomes.</title>
        <authorList>
            <person name="Bowler C."/>
            <person name="Allen A.E."/>
            <person name="Badger J.H."/>
            <person name="Grimwood J."/>
            <person name="Jabbari K."/>
            <person name="Kuo A."/>
            <person name="Maheswari U."/>
            <person name="Martens C."/>
            <person name="Maumus F."/>
            <person name="Otillar R.P."/>
            <person name="Rayko E."/>
            <person name="Salamov A."/>
            <person name="Vandepoele K."/>
            <person name="Beszteri B."/>
            <person name="Gruber A."/>
            <person name="Heijde M."/>
            <person name="Katinka M."/>
            <person name="Mock T."/>
            <person name="Valentin K."/>
            <person name="Verret F."/>
            <person name="Berges J.A."/>
            <person name="Brownlee C."/>
            <person name="Cadoret J.P."/>
            <person name="Chiovitti A."/>
            <person name="Choi C.J."/>
            <person name="Coesel S."/>
            <person name="De Martino A."/>
            <person name="Detter J.C."/>
            <person name="Durkin C."/>
            <person name="Falciatore A."/>
            <person name="Fournet J."/>
            <person name="Haruta M."/>
            <person name="Huysman M.J."/>
            <person name="Jenkins B.D."/>
            <person name="Jiroutova K."/>
            <person name="Jorgensen R.E."/>
            <person name="Joubert Y."/>
            <person name="Kaplan A."/>
            <person name="Kroger N."/>
            <person name="Kroth P.G."/>
            <person name="La Roche J."/>
            <person name="Lindquist E."/>
            <person name="Lommer M."/>
            <person name="Martin-Jezequel V."/>
            <person name="Lopez P.J."/>
            <person name="Lucas S."/>
            <person name="Mangogna M."/>
            <person name="McGinnis K."/>
            <person name="Medlin L.K."/>
            <person name="Montsant A."/>
            <person name="Oudot-Le Secq M.P."/>
            <person name="Napoli C."/>
            <person name="Obornik M."/>
            <person name="Parker M.S."/>
            <person name="Petit J.L."/>
            <person name="Porcel B.M."/>
            <person name="Poulsen N."/>
            <person name="Robison M."/>
            <person name="Rychlewski L."/>
            <person name="Rynearson T.A."/>
            <person name="Schmutz J."/>
            <person name="Shapiro H."/>
            <person name="Siaut M."/>
            <person name="Stanley M."/>
            <person name="Sussman M.R."/>
            <person name="Taylor A.R."/>
            <person name="Vardi A."/>
            <person name="von Dassow P."/>
            <person name="Vyverman W."/>
            <person name="Willis A."/>
            <person name="Wyrwicz L.S."/>
            <person name="Rokhsar D.S."/>
            <person name="Weissenbach J."/>
            <person name="Armbrust E.V."/>
            <person name="Green B.R."/>
            <person name="Van de Peer Y."/>
            <person name="Grigoriev I.V."/>
        </authorList>
    </citation>
    <scope>NUCLEOTIDE SEQUENCE [LARGE SCALE GENOMIC DNA]</scope>
    <source>
        <strain evidence="1 2">CCMP1335</strain>
    </source>
</reference>
<dbReference type="AlphaFoldDB" id="B8BQ08"/>
<gene>
    <name evidence="1" type="ORF">THAPSDRAFT_1116</name>
</gene>
<dbReference type="Gene3D" id="3.40.50.150">
    <property type="entry name" value="Vaccinia Virus protein VP39"/>
    <property type="match status" value="1"/>
</dbReference>
<dbReference type="PANTHER" id="PTHR14614">
    <property type="entry name" value="HEPATOCELLULAR CARCINOMA-ASSOCIATED ANTIGEN"/>
    <property type="match status" value="1"/>
</dbReference>
<dbReference type="SUPFAM" id="SSF53335">
    <property type="entry name" value="S-adenosyl-L-methionine-dependent methyltransferases"/>
    <property type="match status" value="1"/>
</dbReference>
<dbReference type="PANTHER" id="PTHR14614:SF132">
    <property type="entry name" value="PROTEIN-LYSINE METHYLTRANSFERASE C42C1.13"/>
    <property type="match status" value="1"/>
</dbReference>